<comment type="caution">
    <text evidence="2">The sequence shown here is derived from an EMBL/GenBank/DDBJ whole genome shotgun (WGS) entry which is preliminary data.</text>
</comment>
<dbReference type="EMBL" id="DYWK01000003">
    <property type="protein sequence ID" value="HJF18012.1"/>
    <property type="molecule type" value="Genomic_DNA"/>
</dbReference>
<comment type="similarity">
    <text evidence="1">Belongs to the UPF0098 family.</text>
</comment>
<organism evidence="2 3">
    <name type="scientific">Aeriscardovia aeriphila</name>
    <dbReference type="NCBI Taxonomy" id="218139"/>
    <lineage>
        <taxon>Bacteria</taxon>
        <taxon>Bacillati</taxon>
        <taxon>Actinomycetota</taxon>
        <taxon>Actinomycetes</taxon>
        <taxon>Bifidobacteriales</taxon>
        <taxon>Bifidobacteriaceae</taxon>
        <taxon>Aeriscardovia</taxon>
    </lineage>
</organism>
<dbReference type="AlphaFoldDB" id="A0A921FV14"/>
<dbReference type="InterPro" id="IPR008914">
    <property type="entry name" value="PEBP"/>
</dbReference>
<dbReference type="Proteomes" id="UP000715651">
    <property type="component" value="Unassembled WGS sequence"/>
</dbReference>
<dbReference type="SUPFAM" id="SSF49777">
    <property type="entry name" value="PEBP-like"/>
    <property type="match status" value="1"/>
</dbReference>
<reference evidence="2" key="1">
    <citation type="journal article" date="2021" name="PeerJ">
        <title>Extensive microbial diversity within the chicken gut microbiome revealed by metagenomics and culture.</title>
        <authorList>
            <person name="Gilroy R."/>
            <person name="Ravi A."/>
            <person name="Getino M."/>
            <person name="Pursley I."/>
            <person name="Horton D.L."/>
            <person name="Alikhan N.F."/>
            <person name="Baker D."/>
            <person name="Gharbi K."/>
            <person name="Hall N."/>
            <person name="Watson M."/>
            <person name="Adriaenssens E.M."/>
            <person name="Foster-Nyarko E."/>
            <person name="Jarju S."/>
            <person name="Secka A."/>
            <person name="Antonio M."/>
            <person name="Oren A."/>
            <person name="Chaudhuri R.R."/>
            <person name="La Ragione R."/>
            <person name="Hildebrand F."/>
            <person name="Pallen M.J."/>
        </authorList>
    </citation>
    <scope>NUCLEOTIDE SEQUENCE</scope>
    <source>
        <strain evidence="2">578</strain>
    </source>
</reference>
<gene>
    <name evidence="2" type="ORF">K8U78_02445</name>
</gene>
<dbReference type="NCBIfam" id="TIGR00481">
    <property type="entry name" value="YbhB/YbcL family Raf kinase inhibitor-like protein"/>
    <property type="match status" value="1"/>
</dbReference>
<evidence type="ECO:0000313" key="3">
    <source>
        <dbReference type="Proteomes" id="UP000715651"/>
    </source>
</evidence>
<accession>A0A921FV14</accession>
<dbReference type="InterPro" id="IPR005247">
    <property type="entry name" value="YbhB_YbcL/LppC-like"/>
</dbReference>
<dbReference type="Pfam" id="PF01161">
    <property type="entry name" value="PBP"/>
    <property type="match status" value="1"/>
</dbReference>
<sequence>MRVTTDFSVIPDQYSKHAPAPLQADGMAIMSFPFYVDQLKPGTQYLHWALVDDDAIPVCGFQWIHWAVANVPVDALMFDMNDAQAVEIPEDFSRMMMSMVPEALCGRNSTAGSMIGSDNPQVYMHYVGPQPPDADHYYKLMVWESEQPLELNQGFWLNQMYHELNKAQINDPAWLYLVGRQ</sequence>
<dbReference type="InterPro" id="IPR036610">
    <property type="entry name" value="PEBP-like_sf"/>
</dbReference>
<evidence type="ECO:0000313" key="2">
    <source>
        <dbReference type="EMBL" id="HJF18012.1"/>
    </source>
</evidence>
<dbReference type="CDD" id="cd00865">
    <property type="entry name" value="PEBP_bact_arch"/>
    <property type="match status" value="1"/>
</dbReference>
<protein>
    <submittedName>
        <fullName evidence="2">YbhB/YbcL family Raf kinase inhibitor-like protein</fullName>
    </submittedName>
</protein>
<name>A0A921FV14_9BIFI</name>
<proteinExistence type="inferred from homology"/>
<dbReference type="Gene3D" id="3.90.280.10">
    <property type="entry name" value="PEBP-like"/>
    <property type="match status" value="1"/>
</dbReference>
<evidence type="ECO:0000256" key="1">
    <source>
        <dbReference type="ARBA" id="ARBA00007120"/>
    </source>
</evidence>
<reference evidence="2" key="2">
    <citation type="submission" date="2021-09" db="EMBL/GenBank/DDBJ databases">
        <authorList>
            <person name="Gilroy R."/>
        </authorList>
    </citation>
    <scope>NUCLEOTIDE SEQUENCE</scope>
    <source>
        <strain evidence="2">578</strain>
    </source>
</reference>